<gene>
    <name evidence="2" type="ORF">GCM10023337_20850</name>
</gene>
<protein>
    <recommendedName>
        <fullName evidence="1">AntA/AntB antirepressor domain-containing protein</fullName>
    </recommendedName>
</protein>
<dbReference type="RefSeq" id="WP_377536249.1">
    <property type="nucleotide sequence ID" value="NZ_BAABKD010000011.1"/>
</dbReference>
<accession>A0ABP9MBT0</accession>
<reference evidence="3" key="1">
    <citation type="journal article" date="2019" name="Int. J. Syst. Evol. Microbiol.">
        <title>The Global Catalogue of Microorganisms (GCM) 10K type strain sequencing project: providing services to taxonomists for standard genome sequencing and annotation.</title>
        <authorList>
            <consortium name="The Broad Institute Genomics Platform"/>
            <consortium name="The Broad Institute Genome Sequencing Center for Infectious Disease"/>
            <person name="Wu L."/>
            <person name="Ma J."/>
        </authorList>
    </citation>
    <scope>NUCLEOTIDE SEQUENCE [LARGE SCALE GENOMIC DNA]</scope>
    <source>
        <strain evidence="3">JCM 18423</strain>
    </source>
</reference>
<evidence type="ECO:0000313" key="2">
    <source>
        <dbReference type="EMBL" id="GAA5092873.1"/>
    </source>
</evidence>
<dbReference type="Pfam" id="PF08346">
    <property type="entry name" value="AntA"/>
    <property type="match status" value="1"/>
</dbReference>
<dbReference type="InterPro" id="IPR013557">
    <property type="entry name" value="AntA/B_antirep"/>
</dbReference>
<sequence length="114" mass="13052">MTNFTIRVESTQNKQCFERLLPKGVWLADTAPQPQRQQIGRRKMSSLIKQDGGFVGSRARGNQMGALLNLSPREIGGELIQTVDARELHAFLEVGRDFHTWLADRIEQYSFYPM</sequence>
<evidence type="ECO:0000259" key="1">
    <source>
        <dbReference type="Pfam" id="PF08346"/>
    </source>
</evidence>
<dbReference type="Proteomes" id="UP001500227">
    <property type="component" value="Unassembled WGS sequence"/>
</dbReference>
<dbReference type="EMBL" id="BAABKD010000011">
    <property type="protein sequence ID" value="GAA5092873.1"/>
    <property type="molecule type" value="Genomic_DNA"/>
</dbReference>
<comment type="caution">
    <text evidence="2">The sequence shown here is derived from an EMBL/GenBank/DDBJ whole genome shotgun (WGS) entry which is preliminary data.</text>
</comment>
<keyword evidence="3" id="KW-1185">Reference proteome</keyword>
<feature type="domain" description="AntA/AntB antirepressor" evidence="1">
    <location>
        <begin position="83"/>
        <end position="111"/>
    </location>
</feature>
<name>A0ABP9MBT0_9BURK</name>
<organism evidence="2 3">
    <name type="scientific">Paenalcaligenes hermetiae</name>
    <dbReference type="NCBI Taxonomy" id="1157987"/>
    <lineage>
        <taxon>Bacteria</taxon>
        <taxon>Pseudomonadati</taxon>
        <taxon>Pseudomonadota</taxon>
        <taxon>Betaproteobacteria</taxon>
        <taxon>Burkholderiales</taxon>
        <taxon>Alcaligenaceae</taxon>
        <taxon>Paenalcaligenes</taxon>
    </lineage>
</organism>
<evidence type="ECO:0000313" key="3">
    <source>
        <dbReference type="Proteomes" id="UP001500227"/>
    </source>
</evidence>
<proteinExistence type="predicted"/>